<dbReference type="AlphaFoldDB" id="A0A0F9PUL4"/>
<evidence type="ECO:0000256" key="6">
    <source>
        <dbReference type="ARBA" id="ARBA00022723"/>
    </source>
</evidence>
<keyword evidence="9" id="KW-0456">Lyase</keyword>
<sequence length="360" mass="39863">MNYLAPTILPGVIVGDEVSAVYEHARTNQYALPAVNVVSTTSINATLEAAKKKNSPVIIQLSNGGAQFFCGKSLSLPEQQSAVLGAVSAARYVHSVAAHYEVAVMLHTDHAAKKLLPWIDGLLDEGERHFELTGKPLFSSHMIDLSEESLEENIEICERYLTRMAKIGMTLEIELGCTGGEEDGVDNSHLDSSSLYTQPEDVAFAYERLSRISPNFIIAASFGNVHGVYKPGNVVLTPTILKDSQAYVSEKFNLPSNSINFVFHGGSGSEYNKIAESLTYGVVKMNIDTDTQWACWTGILDYYKDNQAYLQEQIGNPDGEDKPNKKYYDPRVWLRHSEQSMVARLEQCFDDLNCVNRYSA</sequence>
<keyword evidence="6" id="KW-0479">Metal-binding</keyword>
<keyword evidence="7" id="KW-0862">Zinc</keyword>
<dbReference type="InterPro" id="IPR013785">
    <property type="entry name" value="Aldolase_TIM"/>
</dbReference>
<dbReference type="EMBL" id="LAZR01005825">
    <property type="protein sequence ID" value="KKM96862.1"/>
    <property type="molecule type" value="Genomic_DNA"/>
</dbReference>
<dbReference type="PANTHER" id="PTHR30559">
    <property type="entry name" value="FRUCTOSE-BISPHOSPHATE ALDOLASE CLASS 2"/>
    <property type="match status" value="1"/>
</dbReference>
<dbReference type="FunFam" id="3.20.20.70:FF:000013">
    <property type="entry name" value="Class II fructose-bisphosphate aldolase"/>
    <property type="match status" value="1"/>
</dbReference>
<comment type="catalytic activity">
    <reaction evidence="1">
        <text>beta-D-fructose 1,6-bisphosphate = D-glyceraldehyde 3-phosphate + dihydroxyacetone phosphate</text>
        <dbReference type="Rhea" id="RHEA:14729"/>
        <dbReference type="ChEBI" id="CHEBI:32966"/>
        <dbReference type="ChEBI" id="CHEBI:57642"/>
        <dbReference type="ChEBI" id="CHEBI:59776"/>
        <dbReference type="EC" id="4.1.2.13"/>
    </reaction>
</comment>
<organism evidence="10">
    <name type="scientific">marine sediment metagenome</name>
    <dbReference type="NCBI Taxonomy" id="412755"/>
    <lineage>
        <taxon>unclassified sequences</taxon>
        <taxon>metagenomes</taxon>
        <taxon>ecological metagenomes</taxon>
    </lineage>
</organism>
<dbReference type="NCBIfam" id="NF006628">
    <property type="entry name" value="PRK09197.1"/>
    <property type="match status" value="1"/>
</dbReference>
<dbReference type="GO" id="GO:0008270">
    <property type="term" value="F:zinc ion binding"/>
    <property type="evidence" value="ECO:0007669"/>
    <property type="project" value="InterPro"/>
</dbReference>
<evidence type="ECO:0000256" key="4">
    <source>
        <dbReference type="ARBA" id="ARBA00005812"/>
    </source>
</evidence>
<comment type="caution">
    <text evidence="10">The sequence shown here is derived from an EMBL/GenBank/DDBJ whole genome shotgun (WGS) entry which is preliminary data.</text>
</comment>
<name>A0A0F9PUL4_9ZZZZ</name>
<evidence type="ECO:0000256" key="2">
    <source>
        <dbReference type="ARBA" id="ARBA00001947"/>
    </source>
</evidence>
<dbReference type="Gene3D" id="3.20.20.70">
    <property type="entry name" value="Aldolase class I"/>
    <property type="match status" value="1"/>
</dbReference>
<dbReference type="PANTHER" id="PTHR30559:SF0">
    <property type="entry name" value="FRUCTOSE-BISPHOSPHATE ALDOLASE"/>
    <property type="match status" value="1"/>
</dbReference>
<comment type="cofactor">
    <cofactor evidence="2">
        <name>Zn(2+)</name>
        <dbReference type="ChEBI" id="CHEBI:29105"/>
    </cofactor>
</comment>
<dbReference type="GO" id="GO:0005829">
    <property type="term" value="C:cytosol"/>
    <property type="evidence" value="ECO:0007669"/>
    <property type="project" value="TreeGrafter"/>
</dbReference>
<dbReference type="EC" id="4.1.2.13" evidence="5"/>
<evidence type="ECO:0000256" key="9">
    <source>
        <dbReference type="ARBA" id="ARBA00023239"/>
    </source>
</evidence>
<keyword evidence="8" id="KW-0324">Glycolysis</keyword>
<dbReference type="InterPro" id="IPR006411">
    <property type="entry name" value="Fruct_bisP_bact"/>
</dbReference>
<proteinExistence type="inferred from homology"/>
<dbReference type="PIRSF" id="PIRSF001359">
    <property type="entry name" value="F_bP_aldolase_II"/>
    <property type="match status" value="1"/>
</dbReference>
<comment type="similarity">
    <text evidence="4">Belongs to the class II fructose-bisphosphate aldolase family.</text>
</comment>
<gene>
    <name evidence="10" type="ORF">LCGC14_1173840</name>
</gene>
<evidence type="ECO:0000256" key="8">
    <source>
        <dbReference type="ARBA" id="ARBA00023152"/>
    </source>
</evidence>
<evidence type="ECO:0000256" key="7">
    <source>
        <dbReference type="ARBA" id="ARBA00022833"/>
    </source>
</evidence>
<evidence type="ECO:0000256" key="3">
    <source>
        <dbReference type="ARBA" id="ARBA00004714"/>
    </source>
</evidence>
<dbReference type="Pfam" id="PF01116">
    <property type="entry name" value="F_bP_aldolase"/>
    <property type="match status" value="1"/>
</dbReference>
<reference evidence="10" key="1">
    <citation type="journal article" date="2015" name="Nature">
        <title>Complex archaea that bridge the gap between prokaryotes and eukaryotes.</title>
        <authorList>
            <person name="Spang A."/>
            <person name="Saw J.H."/>
            <person name="Jorgensen S.L."/>
            <person name="Zaremba-Niedzwiedzka K."/>
            <person name="Martijn J."/>
            <person name="Lind A.E."/>
            <person name="van Eijk R."/>
            <person name="Schleper C."/>
            <person name="Guy L."/>
            <person name="Ettema T.J."/>
        </authorList>
    </citation>
    <scope>NUCLEOTIDE SEQUENCE</scope>
</reference>
<evidence type="ECO:0000256" key="1">
    <source>
        <dbReference type="ARBA" id="ARBA00000441"/>
    </source>
</evidence>
<dbReference type="PROSITE" id="PS00602">
    <property type="entry name" value="ALDOLASE_CLASS_II_1"/>
    <property type="match status" value="1"/>
</dbReference>
<dbReference type="InterPro" id="IPR000771">
    <property type="entry name" value="FBA_II"/>
</dbReference>
<dbReference type="GO" id="GO:0006094">
    <property type="term" value="P:gluconeogenesis"/>
    <property type="evidence" value="ECO:0007669"/>
    <property type="project" value="TreeGrafter"/>
</dbReference>
<accession>A0A0F9PUL4</accession>
<comment type="pathway">
    <text evidence="3">Carbohydrate degradation; glycolysis; D-glyceraldehyde 3-phosphate and glycerone phosphate from D-glucose: step 4/4.</text>
</comment>
<dbReference type="PROSITE" id="PS00806">
    <property type="entry name" value="ALDOLASE_CLASS_II_2"/>
    <property type="match status" value="1"/>
</dbReference>
<evidence type="ECO:0000256" key="5">
    <source>
        <dbReference type="ARBA" id="ARBA00013068"/>
    </source>
</evidence>
<dbReference type="GO" id="GO:0006096">
    <property type="term" value="P:glycolytic process"/>
    <property type="evidence" value="ECO:0007669"/>
    <property type="project" value="UniProtKB-UniPathway"/>
</dbReference>
<dbReference type="CDD" id="cd00946">
    <property type="entry name" value="FBP_aldolase_IIA"/>
    <property type="match status" value="1"/>
</dbReference>
<evidence type="ECO:0000313" key="10">
    <source>
        <dbReference type="EMBL" id="KKM96862.1"/>
    </source>
</evidence>
<dbReference type="NCBIfam" id="TIGR00167">
    <property type="entry name" value="cbbA"/>
    <property type="match status" value="1"/>
</dbReference>
<dbReference type="NCBIfam" id="TIGR01520">
    <property type="entry name" value="FruBisAldo_II_A"/>
    <property type="match status" value="1"/>
</dbReference>
<dbReference type="GO" id="GO:0004332">
    <property type="term" value="F:fructose-bisphosphate aldolase activity"/>
    <property type="evidence" value="ECO:0007669"/>
    <property type="project" value="UniProtKB-EC"/>
</dbReference>
<dbReference type="SUPFAM" id="SSF51569">
    <property type="entry name" value="Aldolase"/>
    <property type="match status" value="1"/>
</dbReference>
<protein>
    <recommendedName>
        <fullName evidence="5">fructose-bisphosphate aldolase</fullName>
        <ecNumber evidence="5">4.1.2.13</ecNumber>
    </recommendedName>
</protein>
<dbReference type="UniPathway" id="UPA00109">
    <property type="reaction ID" value="UER00183"/>
</dbReference>